<dbReference type="RefSeq" id="WP_184619253.1">
    <property type="nucleotide sequence ID" value="NZ_JACHEX010000002.1"/>
</dbReference>
<sequence>MKNLTVKKFNDLYDEGKITSERLVEFYLERISKINLNAILEINPDALFIARALDRERRNGKKRSNLHGIPIVIKGNIDTKDKMQTTAGAKALEGNFANSDAFVVKKLREAGCVIIGKANLTEFANFVSFKMPNGYSRLGGQTRNPYGDFDTGGSSSGSAVAIAADLALLSIGTETSGSILSPSSMNSCVGLKPTVGTVSRTGIIPISFTQDTAGPITRTVEDTFELFKVIFGYDHQDPATYSIENSSFDSKIEIIHDLYGMKFGYTDQIFGWLDKEMVDIFLENLKRIEKLGGKIKKVEFKNLDKINNIEVLYYEFKLGINNYLKDKNLKVKTLSDIIKYNFENRDAIPFGQNILLHSDATDIKEGRYIEYLLNDKKYAKGEIDRLFNENDLDALLFPANYGAHITAKAQYPSIVVPAGFTEKGPFGLTFSARAFEESKLFSIALLFEKSFQERKLPDID</sequence>
<dbReference type="Gene3D" id="3.90.1300.10">
    <property type="entry name" value="Amidase signature (AS) domain"/>
    <property type="match status" value="1"/>
</dbReference>
<proteinExistence type="predicted"/>
<evidence type="ECO:0000313" key="3">
    <source>
        <dbReference type="Proteomes" id="UP000555828"/>
    </source>
</evidence>
<evidence type="ECO:0000313" key="2">
    <source>
        <dbReference type="EMBL" id="MBB6062596.1"/>
    </source>
</evidence>
<dbReference type="PANTHER" id="PTHR42678:SF34">
    <property type="entry name" value="OS04G0183300 PROTEIN"/>
    <property type="match status" value="1"/>
</dbReference>
<protein>
    <submittedName>
        <fullName evidence="2">Amidase</fullName>
        <ecNumber evidence="2">3.5.1.4</ecNumber>
    </submittedName>
</protein>
<dbReference type="InterPro" id="IPR036928">
    <property type="entry name" value="AS_sf"/>
</dbReference>
<comment type="caution">
    <text evidence="2">The sequence shown here is derived from an EMBL/GenBank/DDBJ whole genome shotgun (WGS) entry which is preliminary data.</text>
</comment>
<dbReference type="EMBL" id="JACHEX010000002">
    <property type="protein sequence ID" value="MBB6062596.1"/>
    <property type="molecule type" value="Genomic_DNA"/>
</dbReference>
<gene>
    <name evidence="2" type="ORF">HNP65_001034</name>
</gene>
<dbReference type="PANTHER" id="PTHR42678">
    <property type="entry name" value="AMIDASE"/>
    <property type="match status" value="1"/>
</dbReference>
<dbReference type="AlphaFoldDB" id="A0A841GG33"/>
<name>A0A841GG33_9BACT</name>
<keyword evidence="3" id="KW-1185">Reference proteome</keyword>
<feature type="domain" description="Amidase" evidence="1">
    <location>
        <begin position="23"/>
        <end position="400"/>
    </location>
</feature>
<accession>A0A841GG33</accession>
<keyword evidence="2" id="KW-0378">Hydrolase</keyword>
<reference evidence="2 3" key="1">
    <citation type="submission" date="2020-08" db="EMBL/GenBank/DDBJ databases">
        <title>Genomic Encyclopedia of Type Strains, Phase IV (KMG-IV): sequencing the most valuable type-strain genomes for metagenomic binning, comparative biology and taxonomic classification.</title>
        <authorList>
            <person name="Goeker M."/>
        </authorList>
    </citation>
    <scope>NUCLEOTIDE SEQUENCE [LARGE SCALE GENOMIC DNA]</scope>
    <source>
        <strain evidence="2 3">DSM 13481</strain>
    </source>
</reference>
<dbReference type="EC" id="3.5.1.4" evidence="2"/>
<evidence type="ECO:0000259" key="1">
    <source>
        <dbReference type="Pfam" id="PF01425"/>
    </source>
</evidence>
<organism evidence="2 3">
    <name type="scientific">Thermosipho japonicus</name>
    <dbReference type="NCBI Taxonomy" id="90323"/>
    <lineage>
        <taxon>Bacteria</taxon>
        <taxon>Thermotogati</taxon>
        <taxon>Thermotogota</taxon>
        <taxon>Thermotogae</taxon>
        <taxon>Thermotogales</taxon>
        <taxon>Fervidobacteriaceae</taxon>
        <taxon>Thermosipho</taxon>
    </lineage>
</organism>
<dbReference type="InterPro" id="IPR023631">
    <property type="entry name" value="Amidase_dom"/>
</dbReference>
<dbReference type="SUPFAM" id="SSF75304">
    <property type="entry name" value="Amidase signature (AS) enzymes"/>
    <property type="match status" value="1"/>
</dbReference>
<dbReference type="GO" id="GO:0004040">
    <property type="term" value="F:amidase activity"/>
    <property type="evidence" value="ECO:0007669"/>
    <property type="project" value="UniProtKB-EC"/>
</dbReference>
<dbReference type="Proteomes" id="UP000555828">
    <property type="component" value="Unassembled WGS sequence"/>
</dbReference>
<dbReference type="Pfam" id="PF01425">
    <property type="entry name" value="Amidase"/>
    <property type="match status" value="1"/>
</dbReference>